<evidence type="ECO:0000256" key="2">
    <source>
        <dbReference type="ARBA" id="ARBA00004496"/>
    </source>
</evidence>
<dbReference type="InterPro" id="IPR056305">
    <property type="entry name" value="Ig_CFAP65_10th"/>
</dbReference>
<dbReference type="InterPro" id="IPR052614">
    <property type="entry name" value="CFAP65"/>
</dbReference>
<evidence type="ECO:0000256" key="5">
    <source>
        <dbReference type="ARBA" id="ARBA00023273"/>
    </source>
</evidence>
<organism evidence="9 10">
    <name type="scientific">Ignelater luminosus</name>
    <name type="common">Cucubano</name>
    <name type="synonym">Pyrophorus luminosus</name>
    <dbReference type="NCBI Taxonomy" id="2038154"/>
    <lineage>
        <taxon>Eukaryota</taxon>
        <taxon>Metazoa</taxon>
        <taxon>Ecdysozoa</taxon>
        <taxon>Arthropoda</taxon>
        <taxon>Hexapoda</taxon>
        <taxon>Insecta</taxon>
        <taxon>Pterygota</taxon>
        <taxon>Neoptera</taxon>
        <taxon>Endopterygota</taxon>
        <taxon>Coleoptera</taxon>
        <taxon>Polyphaga</taxon>
        <taxon>Elateriformia</taxon>
        <taxon>Elateroidea</taxon>
        <taxon>Elateridae</taxon>
        <taxon>Agrypninae</taxon>
        <taxon>Pyrophorini</taxon>
        <taxon>Ignelater</taxon>
    </lineage>
</organism>
<evidence type="ECO:0000259" key="6">
    <source>
        <dbReference type="Pfam" id="PF22544"/>
    </source>
</evidence>
<protein>
    <submittedName>
        <fullName evidence="9">Uncharacterized protein</fullName>
    </submittedName>
</protein>
<dbReference type="Pfam" id="PF22544">
    <property type="entry name" value="HYDIN_VesB_CFA65-like_Ig"/>
    <property type="match status" value="1"/>
</dbReference>
<dbReference type="Pfam" id="PF24507">
    <property type="entry name" value="Ig_CFAP65_4th"/>
    <property type="match status" value="1"/>
</dbReference>
<evidence type="ECO:0000256" key="4">
    <source>
        <dbReference type="ARBA" id="ARBA00023069"/>
    </source>
</evidence>
<dbReference type="Pfam" id="PF24291">
    <property type="entry name" value="Ig_CFAP65"/>
    <property type="match status" value="1"/>
</dbReference>
<evidence type="ECO:0000313" key="10">
    <source>
        <dbReference type="Proteomes" id="UP000801492"/>
    </source>
</evidence>
<dbReference type="EMBL" id="VTPC01002077">
    <property type="protein sequence ID" value="KAF2900656.1"/>
    <property type="molecule type" value="Genomic_DNA"/>
</dbReference>
<name>A0A8K0DAX1_IGNLU</name>
<dbReference type="InterPro" id="IPR053879">
    <property type="entry name" value="HYDIN_VesB_CFA65-like_Ig"/>
</dbReference>
<accession>A0A8K0DAX1</accession>
<feature type="domain" description="CFAP65 fourth Ig-like" evidence="8">
    <location>
        <begin position="144"/>
        <end position="233"/>
    </location>
</feature>
<gene>
    <name evidence="9" type="ORF">ILUMI_05535</name>
</gene>
<evidence type="ECO:0000256" key="1">
    <source>
        <dbReference type="ARBA" id="ARBA00004138"/>
    </source>
</evidence>
<keyword evidence="4" id="KW-0969">Cilium</keyword>
<evidence type="ECO:0000259" key="7">
    <source>
        <dbReference type="Pfam" id="PF24291"/>
    </source>
</evidence>
<keyword evidence="3" id="KW-0963">Cytoplasm</keyword>
<dbReference type="InterPro" id="IPR013783">
    <property type="entry name" value="Ig-like_fold"/>
</dbReference>
<keyword evidence="10" id="KW-1185">Reference proteome</keyword>
<sequence>MDHSNCPCKPRIPLHIQTPYVEPSTQDPSVFKHLTSTLVFEPTIVGTTTKKTFRIRNESKDTQTYIVQRDPNTNPIYHVFDFKISKTTVSSGDFLECTVTYNPKVTHEKNIDYFQIVDNNLRIYKICLQGECIGPSVNISIQTLYFYNTKYKQQLTNTFEIRNTSNIPIAYEFEKNRDQQEIFKVDKLRGSIGPLRHAYITVRFGAVRTGLYSERLICKILHHEPLTIEVIGAQAKHIDFDFSHILLKRYPQEELKGFSFYMYDSIKTTTQKPPFSLSDNYLDFGGVQYKKNGNNSRTLVTSLTNHIKEDIEIVWEPGNIIFSISPQEIIIPSGESVLYEIIFRPDSADELYSRIFTGCVYWTDFRKTLKEVCFMDIIDVPLTVSLKAIGHSFPENKRWLPRVEIVPDIIILPPAMPMSPTYTTCMLKSSGHLPTLFKFIPPKKSNFVIKPMVGIIYDFQIIIVQLQPDLNDKKAYVERWGLELNGQSEDCIAFYVKGYSEYAYITVGINNIIAFNTVHPSCQDITTVAIKNNSIHFLQYNFILDRDDPFGIDHPQGRLASNESNYLQWYFTGNLQLPEVSTIKCEIQTVQNIKVVTGIPLDAYVTVYTKCAYSELCATPNNHDFGEIQWGSMHTTEFYLFNFGKSPIHFKLLSRKQLDVTEQLSIVPTQGTVSPREKIKIIVHVKAMKIGLQEIQLMYQIRLNAVSNMVVDNEKGLNIFFIQFYGFYSTIQIDDISGNNFGFLFSKVVLWDMFRIDEINAILKEIQHDETKEITIALPDYELGDENFFATFVIKNITPATAEVKLKRQKLCDCKPFKRTRRLSLHETVLECKHRNLLKLTLSEEHIEPKHPQTLKMEVRYLEYGTTQMSYSILMSNNRKLNLYVDINVLPPIVTMASKYTYSYEFKMKSIFIGERDPPAQVFPLYNNSEYDIEYEVDVTPLACLNFDYDFNIFECINPKGTLSSFNSKQLLFVFAPIEVRTYNVTVPLQMGQNKVQLQISGEGVLHYDSHMSEMATSMPCSSKGVYIENLIELSIDHLVVEPFPIWSTVEKLIFIRNQTSDRVIGYSWQPCIVEGTVKAAAVYRKGILQPKESHAVIIQITSFDQPCRLRLQMACKLLDHTQHILHAESVAAYHLKEQQLKGQFTITEDDVTYPKNDVVLLPDSELFFVTLALSLCITSISDNDLCMDVEKQMKQSPQYSLHLNMANVFTQYFKSLIPIKSELYLPTIRNLDKTTNQRNPLAQRECCQVNLKVDDIKIHKTMVERIIADAVFSNLFCKVIDTTSNSAQPYYLQFTTNDQSSDDCTREEIANNAQKSLEQRMEMVEDFLNKPQAPFLADIFKELIAESIHEVFQLGPQVKNRPLKSNTYYSKKNRTVCPICNCNQ</sequence>
<evidence type="ECO:0000313" key="9">
    <source>
        <dbReference type="EMBL" id="KAF2900656.1"/>
    </source>
</evidence>
<dbReference type="Proteomes" id="UP000801492">
    <property type="component" value="Unassembled WGS sequence"/>
</dbReference>
<comment type="caution">
    <text evidence="9">The sequence shown here is derived from an EMBL/GenBank/DDBJ whole genome shotgun (WGS) entry which is preliminary data.</text>
</comment>
<comment type="subcellular location">
    <subcellularLocation>
        <location evidence="1">Cell projection</location>
        <location evidence="1">Cilium</location>
    </subcellularLocation>
    <subcellularLocation>
        <location evidence="2">Cytoplasm</location>
    </subcellularLocation>
</comment>
<feature type="domain" description="HYDIN/VesB/CFA65-like Ig-like" evidence="6">
    <location>
        <begin position="620"/>
        <end position="694"/>
    </location>
</feature>
<reference evidence="9" key="1">
    <citation type="submission" date="2019-08" db="EMBL/GenBank/DDBJ databases">
        <title>The genome of the North American firefly Photinus pyralis.</title>
        <authorList>
            <consortium name="Photinus pyralis genome working group"/>
            <person name="Fallon T.R."/>
            <person name="Sander Lower S.E."/>
            <person name="Weng J.-K."/>
        </authorList>
    </citation>
    <scope>NUCLEOTIDE SEQUENCE</scope>
    <source>
        <strain evidence="9">TRF0915ILg1</strain>
        <tissue evidence="9">Whole body</tissue>
    </source>
</reference>
<keyword evidence="5" id="KW-0966">Cell projection</keyword>
<dbReference type="GO" id="GO:0005929">
    <property type="term" value="C:cilium"/>
    <property type="evidence" value="ECO:0007669"/>
    <property type="project" value="UniProtKB-SubCell"/>
</dbReference>
<evidence type="ECO:0000259" key="8">
    <source>
        <dbReference type="Pfam" id="PF24507"/>
    </source>
</evidence>
<dbReference type="Gene3D" id="2.60.40.10">
    <property type="entry name" value="Immunoglobulins"/>
    <property type="match status" value="5"/>
</dbReference>
<dbReference type="GO" id="GO:0005737">
    <property type="term" value="C:cytoplasm"/>
    <property type="evidence" value="ECO:0007669"/>
    <property type="project" value="UniProtKB-SubCell"/>
</dbReference>
<dbReference type="PANTHER" id="PTHR46127:SF1">
    <property type="entry name" value="CILIA- AND FLAGELLA-ASSOCIATED PROTEIN 65"/>
    <property type="match status" value="1"/>
</dbReference>
<dbReference type="OrthoDB" id="415597at2759"/>
<dbReference type="InterPro" id="IPR058536">
    <property type="entry name" value="Ig_CFAP65_4th"/>
</dbReference>
<dbReference type="PANTHER" id="PTHR46127">
    <property type="entry name" value="CILIA- AND FLAGELLA-ASSOCIATED PROTEIN 65"/>
    <property type="match status" value="1"/>
</dbReference>
<evidence type="ECO:0000256" key="3">
    <source>
        <dbReference type="ARBA" id="ARBA00022490"/>
    </source>
</evidence>
<feature type="domain" description="CFAP65 tenth Ig-like" evidence="7">
    <location>
        <begin position="902"/>
        <end position="1005"/>
    </location>
</feature>
<proteinExistence type="predicted"/>